<accession>D7MCC0</accession>
<sequence length="185" mass="20435">MTKRELGLFHNRLQKPLIALTIIQGTLQPSLLTTIAGQAPVIRFLPESTGTDIDTLPSRCNGRRKPHLWLNFARKILFLQESAARKQRVVQGEANNLMSTTADQIIEAAVASAPESSHHLLSNPELNVFSRLSHSEDSLPPALKKGKGVKRGRGRPPLAKSTWLIKEKYWSKAASKTGFFSGGFQ</sequence>
<evidence type="ECO:0000313" key="2">
    <source>
        <dbReference type="EMBL" id="EFH46391.1"/>
    </source>
</evidence>
<dbReference type="Proteomes" id="UP000008694">
    <property type="component" value="Unassembled WGS sequence"/>
</dbReference>
<dbReference type="EMBL" id="GL348719">
    <property type="protein sequence ID" value="EFH46391.1"/>
    <property type="molecule type" value="Genomic_DNA"/>
</dbReference>
<organism evidence="3">
    <name type="scientific">Arabidopsis lyrata subsp. lyrata</name>
    <name type="common">Lyre-leaved rock-cress</name>
    <dbReference type="NCBI Taxonomy" id="81972"/>
    <lineage>
        <taxon>Eukaryota</taxon>
        <taxon>Viridiplantae</taxon>
        <taxon>Streptophyta</taxon>
        <taxon>Embryophyta</taxon>
        <taxon>Tracheophyta</taxon>
        <taxon>Spermatophyta</taxon>
        <taxon>Magnoliopsida</taxon>
        <taxon>eudicotyledons</taxon>
        <taxon>Gunneridae</taxon>
        <taxon>Pentapetalae</taxon>
        <taxon>rosids</taxon>
        <taxon>malvids</taxon>
        <taxon>Brassicales</taxon>
        <taxon>Brassicaceae</taxon>
        <taxon>Camelineae</taxon>
        <taxon>Arabidopsis</taxon>
    </lineage>
</organism>
<feature type="compositionally biased region" description="Basic residues" evidence="1">
    <location>
        <begin position="144"/>
        <end position="154"/>
    </location>
</feature>
<protein>
    <submittedName>
        <fullName evidence="2">Predicted protein</fullName>
    </submittedName>
</protein>
<evidence type="ECO:0000313" key="3">
    <source>
        <dbReference type="Proteomes" id="UP000008694"/>
    </source>
</evidence>
<reference evidence="3" key="1">
    <citation type="journal article" date="2011" name="Nat. Genet.">
        <title>The Arabidopsis lyrata genome sequence and the basis of rapid genome size change.</title>
        <authorList>
            <person name="Hu T.T."/>
            <person name="Pattyn P."/>
            <person name="Bakker E.G."/>
            <person name="Cao J."/>
            <person name="Cheng J.-F."/>
            <person name="Clark R.M."/>
            <person name="Fahlgren N."/>
            <person name="Fawcett J.A."/>
            <person name="Grimwood J."/>
            <person name="Gundlach H."/>
            <person name="Haberer G."/>
            <person name="Hollister J.D."/>
            <person name="Ossowski S."/>
            <person name="Ottilar R.P."/>
            <person name="Salamov A.A."/>
            <person name="Schneeberger K."/>
            <person name="Spannagl M."/>
            <person name="Wang X."/>
            <person name="Yang L."/>
            <person name="Nasrallah M.E."/>
            <person name="Bergelson J."/>
            <person name="Carrington J.C."/>
            <person name="Gaut B.S."/>
            <person name="Schmutz J."/>
            <person name="Mayer K.F.X."/>
            <person name="Van de Peer Y."/>
            <person name="Grigoriev I.V."/>
            <person name="Nordborg M."/>
            <person name="Weigel D."/>
            <person name="Guo Y.-L."/>
        </authorList>
    </citation>
    <scope>NUCLEOTIDE SEQUENCE [LARGE SCALE GENOMIC DNA]</scope>
    <source>
        <strain evidence="3">cv. MN47</strain>
    </source>
</reference>
<gene>
    <name evidence="2" type="ORF">ARALYDRAFT_355070</name>
</gene>
<feature type="region of interest" description="Disordered" evidence="1">
    <location>
        <begin position="136"/>
        <end position="157"/>
    </location>
</feature>
<proteinExistence type="predicted"/>
<dbReference type="AlphaFoldDB" id="D7MCC0"/>
<evidence type="ECO:0000256" key="1">
    <source>
        <dbReference type="SAM" id="MobiDB-lite"/>
    </source>
</evidence>
<dbReference type="Gramene" id="fgenesh1_pg.C_scaffold_7002243">
    <property type="protein sequence ID" value="fgenesh1_pg.C_scaffold_7002243"/>
    <property type="gene ID" value="fgenesh1_pg.C_scaffold_7002243"/>
</dbReference>
<name>D7MCC0_ARALL</name>
<dbReference type="HOGENOM" id="CLU_1463221_0_0_1"/>
<keyword evidence="3" id="KW-1185">Reference proteome</keyword>